<organism evidence="5 6">
    <name type="scientific">Vigna angularis var. angularis</name>
    <dbReference type="NCBI Taxonomy" id="157739"/>
    <lineage>
        <taxon>Eukaryota</taxon>
        <taxon>Viridiplantae</taxon>
        <taxon>Streptophyta</taxon>
        <taxon>Embryophyta</taxon>
        <taxon>Tracheophyta</taxon>
        <taxon>Spermatophyta</taxon>
        <taxon>Magnoliopsida</taxon>
        <taxon>eudicotyledons</taxon>
        <taxon>Gunneridae</taxon>
        <taxon>Pentapetalae</taxon>
        <taxon>rosids</taxon>
        <taxon>fabids</taxon>
        <taxon>Fabales</taxon>
        <taxon>Fabaceae</taxon>
        <taxon>Papilionoideae</taxon>
        <taxon>50 kb inversion clade</taxon>
        <taxon>NPAAA clade</taxon>
        <taxon>indigoferoid/millettioid clade</taxon>
        <taxon>Phaseoleae</taxon>
        <taxon>Vigna</taxon>
    </lineage>
</organism>
<dbReference type="SUPFAM" id="SSF51445">
    <property type="entry name" value="(Trans)glycosidases"/>
    <property type="match status" value="1"/>
</dbReference>
<evidence type="ECO:0000256" key="3">
    <source>
        <dbReference type="ARBA" id="ARBA00023295"/>
    </source>
</evidence>
<dbReference type="PANTHER" id="PTHR10353">
    <property type="entry name" value="GLYCOSYL HYDROLASE"/>
    <property type="match status" value="1"/>
</dbReference>
<accession>A0A0S3S9J8</accession>
<evidence type="ECO:0000256" key="2">
    <source>
        <dbReference type="ARBA" id="ARBA00022801"/>
    </source>
</evidence>
<dbReference type="AlphaFoldDB" id="A0A0S3S9J8"/>
<name>A0A0S3S9J8_PHAAN</name>
<evidence type="ECO:0000313" key="5">
    <source>
        <dbReference type="EMBL" id="BAT89470.1"/>
    </source>
</evidence>
<dbReference type="InterPro" id="IPR017853">
    <property type="entry name" value="GH"/>
</dbReference>
<reference evidence="5 6" key="1">
    <citation type="journal article" date="2015" name="Sci. Rep.">
        <title>The power of single molecule real-time sequencing technology in the de novo assembly of a eukaryotic genome.</title>
        <authorList>
            <person name="Sakai H."/>
            <person name="Naito K."/>
            <person name="Ogiso-Tanaka E."/>
            <person name="Takahashi Y."/>
            <person name="Iseki K."/>
            <person name="Muto C."/>
            <person name="Satou K."/>
            <person name="Teruya K."/>
            <person name="Shiroma A."/>
            <person name="Shimoji M."/>
            <person name="Hirano T."/>
            <person name="Itoh T."/>
            <person name="Kaga A."/>
            <person name="Tomooka N."/>
        </authorList>
    </citation>
    <scope>NUCLEOTIDE SEQUENCE [LARGE SCALE GENOMIC DNA]</scope>
    <source>
        <strain evidence="6">cv. Shumari</strain>
    </source>
</reference>
<dbReference type="GO" id="GO:0005975">
    <property type="term" value="P:carbohydrate metabolic process"/>
    <property type="evidence" value="ECO:0007669"/>
    <property type="project" value="InterPro"/>
</dbReference>
<dbReference type="InterPro" id="IPR001360">
    <property type="entry name" value="Glyco_hydro_1"/>
</dbReference>
<evidence type="ECO:0000256" key="1">
    <source>
        <dbReference type="ARBA" id="ARBA00010838"/>
    </source>
</evidence>
<proteinExistence type="inferred from homology"/>
<sequence length="101" mass="11764">MFGWYMEPLTSRKYPVSMCDLVGNQLPEFSEKESELLADSIYFLGLNYYTTYYATDAPKASQPSYTTDSDGQLLSKEIFIYQLFRLCVDQYLEITLIFVFS</sequence>
<protein>
    <recommendedName>
        <fullName evidence="7">Beta-glucosidase</fullName>
    </recommendedName>
</protein>
<dbReference type="EMBL" id="AP015039">
    <property type="protein sequence ID" value="BAT89470.1"/>
    <property type="molecule type" value="Genomic_DNA"/>
</dbReference>
<dbReference type="Gene3D" id="3.20.20.80">
    <property type="entry name" value="Glycosidases"/>
    <property type="match status" value="1"/>
</dbReference>
<evidence type="ECO:0000256" key="4">
    <source>
        <dbReference type="RuleBase" id="RU003690"/>
    </source>
</evidence>
<keyword evidence="3" id="KW-0326">Glycosidase</keyword>
<dbReference type="GO" id="GO:0008422">
    <property type="term" value="F:beta-glucosidase activity"/>
    <property type="evidence" value="ECO:0007669"/>
    <property type="project" value="TreeGrafter"/>
</dbReference>
<evidence type="ECO:0008006" key="7">
    <source>
        <dbReference type="Google" id="ProtNLM"/>
    </source>
</evidence>
<keyword evidence="6" id="KW-1185">Reference proteome</keyword>
<dbReference type="OrthoDB" id="65569at2759"/>
<dbReference type="Pfam" id="PF00232">
    <property type="entry name" value="Glyco_hydro_1"/>
    <property type="match status" value="1"/>
</dbReference>
<keyword evidence="2" id="KW-0378">Hydrolase</keyword>
<comment type="similarity">
    <text evidence="1 4">Belongs to the glycosyl hydrolase 1 family.</text>
</comment>
<evidence type="ECO:0000313" key="6">
    <source>
        <dbReference type="Proteomes" id="UP000291084"/>
    </source>
</evidence>
<dbReference type="Proteomes" id="UP000291084">
    <property type="component" value="Chromosome 6"/>
</dbReference>
<gene>
    <name evidence="5" type="primary">Vigan.06G042900</name>
    <name evidence="5" type="ORF">VIGAN_06042900</name>
</gene>
<dbReference type="PANTHER" id="PTHR10353:SF137">
    <property type="entry name" value="MYROSINASE 3-RELATED"/>
    <property type="match status" value="1"/>
</dbReference>